<keyword evidence="1" id="KW-1133">Transmembrane helix</keyword>
<gene>
    <name evidence="2" type="ORF">MCOS_LOCUS4772</name>
</gene>
<dbReference type="AlphaFoldDB" id="A0A3P6HSK7"/>
<proteinExistence type="predicted"/>
<evidence type="ECO:0000256" key="1">
    <source>
        <dbReference type="SAM" id="Phobius"/>
    </source>
</evidence>
<feature type="transmembrane region" description="Helical" evidence="1">
    <location>
        <begin position="28"/>
        <end position="51"/>
    </location>
</feature>
<name>A0A3P6HSK7_MESCO</name>
<dbReference type="EMBL" id="UXSR01002266">
    <property type="protein sequence ID" value="VDD78769.1"/>
    <property type="molecule type" value="Genomic_DNA"/>
</dbReference>
<sequence>MLVFFVVFDLEISLLLNISFQGVLYYNFFYYFLFLLMLVFSFLLEVVMGYVR</sequence>
<keyword evidence="1" id="KW-0812">Transmembrane</keyword>
<keyword evidence="1" id="KW-0472">Membrane</keyword>
<reference evidence="2 3" key="1">
    <citation type="submission" date="2018-10" db="EMBL/GenBank/DDBJ databases">
        <authorList>
            <consortium name="Pathogen Informatics"/>
        </authorList>
    </citation>
    <scope>NUCLEOTIDE SEQUENCE [LARGE SCALE GENOMIC DNA]</scope>
</reference>
<evidence type="ECO:0008006" key="4">
    <source>
        <dbReference type="Google" id="ProtNLM"/>
    </source>
</evidence>
<protein>
    <recommendedName>
        <fullName evidence="4">NADH dehydrogenase subunit 3</fullName>
    </recommendedName>
</protein>
<keyword evidence="3" id="KW-1185">Reference proteome</keyword>
<organism evidence="2 3">
    <name type="scientific">Mesocestoides corti</name>
    <name type="common">Flatworm</name>
    <dbReference type="NCBI Taxonomy" id="53468"/>
    <lineage>
        <taxon>Eukaryota</taxon>
        <taxon>Metazoa</taxon>
        <taxon>Spiralia</taxon>
        <taxon>Lophotrochozoa</taxon>
        <taxon>Platyhelminthes</taxon>
        <taxon>Cestoda</taxon>
        <taxon>Eucestoda</taxon>
        <taxon>Cyclophyllidea</taxon>
        <taxon>Mesocestoididae</taxon>
        <taxon>Mesocestoides</taxon>
    </lineage>
</organism>
<evidence type="ECO:0000313" key="2">
    <source>
        <dbReference type="EMBL" id="VDD78769.1"/>
    </source>
</evidence>
<evidence type="ECO:0000313" key="3">
    <source>
        <dbReference type="Proteomes" id="UP000267029"/>
    </source>
</evidence>
<accession>A0A3P6HSK7</accession>
<dbReference type="Proteomes" id="UP000267029">
    <property type="component" value="Unassembled WGS sequence"/>
</dbReference>